<dbReference type="InterPro" id="IPR039246">
    <property type="entry name" value="Flagellar_FlgA"/>
</dbReference>
<accession>A0A7X6DFF3</accession>
<evidence type="ECO:0000259" key="5">
    <source>
        <dbReference type="SMART" id="SM00858"/>
    </source>
</evidence>
<keyword evidence="6" id="KW-0282">Flagellum</keyword>
<comment type="similarity">
    <text evidence="4">Belongs to the FlgA family.</text>
</comment>
<dbReference type="InterPro" id="IPR041231">
    <property type="entry name" value="FlgA_N"/>
</dbReference>
<keyword evidence="3 4" id="KW-0574">Periplasm</keyword>
<dbReference type="GO" id="GO:0042597">
    <property type="term" value="C:periplasmic space"/>
    <property type="evidence" value="ECO:0007669"/>
    <property type="project" value="UniProtKB-SubCell"/>
</dbReference>
<protein>
    <recommendedName>
        <fullName evidence="4">Flagella basal body P-ring formation protein FlgA</fullName>
    </recommendedName>
</protein>
<dbReference type="NCBIfam" id="TIGR03170">
    <property type="entry name" value="flgA_cterm"/>
    <property type="match status" value="1"/>
</dbReference>
<gene>
    <name evidence="6" type="primary">flgA</name>
    <name evidence="6" type="ORF">RAMLITH_10165</name>
</gene>
<dbReference type="InterPro" id="IPR013974">
    <property type="entry name" value="SAF"/>
</dbReference>
<evidence type="ECO:0000256" key="1">
    <source>
        <dbReference type="ARBA" id="ARBA00004418"/>
    </source>
</evidence>
<evidence type="ECO:0000256" key="2">
    <source>
        <dbReference type="ARBA" id="ARBA00022729"/>
    </source>
</evidence>
<dbReference type="AlphaFoldDB" id="A0A7X6DFF3"/>
<dbReference type="Gene3D" id="3.90.1210.10">
    <property type="entry name" value="Antifreeze-like/N-acetylneuraminic acid synthase C-terminal domain"/>
    <property type="match status" value="1"/>
</dbReference>
<evidence type="ECO:0000313" key="6">
    <source>
        <dbReference type="EMBL" id="NKE66184.1"/>
    </source>
</evidence>
<dbReference type="PROSITE" id="PS51257">
    <property type="entry name" value="PROKAR_LIPOPROTEIN"/>
    <property type="match status" value="1"/>
</dbReference>
<organism evidence="6 7">
    <name type="scientific">Ramlibacter lithotrophicus</name>
    <dbReference type="NCBI Taxonomy" id="2606681"/>
    <lineage>
        <taxon>Bacteria</taxon>
        <taxon>Pseudomonadati</taxon>
        <taxon>Pseudomonadota</taxon>
        <taxon>Betaproteobacteria</taxon>
        <taxon>Burkholderiales</taxon>
        <taxon>Comamonadaceae</taxon>
        <taxon>Ramlibacter</taxon>
    </lineage>
</organism>
<reference evidence="6 7" key="1">
    <citation type="journal article" date="2020" name="Nature">
        <title>Bacterial chemolithoautotrophy via manganese oxidation.</title>
        <authorList>
            <person name="Yu H."/>
            <person name="Leadbetter J.R."/>
        </authorList>
    </citation>
    <scope>NUCLEOTIDE SEQUENCE [LARGE SCALE GENOMIC DNA]</scope>
    <source>
        <strain evidence="6 7">RBP-1</strain>
    </source>
</reference>
<dbReference type="EMBL" id="VTOX01000003">
    <property type="protein sequence ID" value="NKE66184.1"/>
    <property type="molecule type" value="Genomic_DNA"/>
</dbReference>
<dbReference type="PANTHER" id="PTHR36307:SF1">
    <property type="entry name" value="FLAGELLA BASAL BODY P-RING FORMATION PROTEIN FLGA"/>
    <property type="match status" value="1"/>
</dbReference>
<keyword evidence="6" id="KW-0969">Cilium</keyword>
<proteinExistence type="inferred from homology"/>
<dbReference type="InterPro" id="IPR017585">
    <property type="entry name" value="SAF_FlgA"/>
</dbReference>
<dbReference type="Pfam" id="PF13144">
    <property type="entry name" value="ChapFlgA"/>
    <property type="match status" value="1"/>
</dbReference>
<dbReference type="Pfam" id="PF17656">
    <property type="entry name" value="ChapFlgA_N"/>
    <property type="match status" value="1"/>
</dbReference>
<dbReference type="CDD" id="cd11614">
    <property type="entry name" value="SAF_CpaB_FlgA_like"/>
    <property type="match status" value="1"/>
</dbReference>
<evidence type="ECO:0000256" key="4">
    <source>
        <dbReference type="RuleBase" id="RU362063"/>
    </source>
</evidence>
<keyword evidence="2 4" id="KW-0732">Signal</keyword>
<evidence type="ECO:0000256" key="3">
    <source>
        <dbReference type="ARBA" id="ARBA00022764"/>
    </source>
</evidence>
<feature type="signal peptide" evidence="4">
    <location>
        <begin position="1"/>
        <end position="25"/>
    </location>
</feature>
<keyword evidence="7" id="KW-1185">Reference proteome</keyword>
<name>A0A7X6DFF3_9BURK</name>
<dbReference type="PANTHER" id="PTHR36307">
    <property type="entry name" value="FLAGELLA BASAL BODY P-RING FORMATION PROTEIN FLGA"/>
    <property type="match status" value="1"/>
</dbReference>
<feature type="chain" id="PRO_5031600542" description="Flagella basal body P-ring formation protein FlgA" evidence="4">
    <location>
        <begin position="26"/>
        <end position="230"/>
    </location>
</feature>
<dbReference type="SMART" id="SM00858">
    <property type="entry name" value="SAF"/>
    <property type="match status" value="1"/>
</dbReference>
<dbReference type="Proteomes" id="UP000521868">
    <property type="component" value="Unassembled WGS sequence"/>
</dbReference>
<keyword evidence="4" id="KW-1005">Bacterial flagellum biogenesis</keyword>
<comment type="caution">
    <text evidence="6">The sequence shown here is derived from an EMBL/GenBank/DDBJ whole genome shotgun (WGS) entry which is preliminary data.</text>
</comment>
<feature type="domain" description="SAF" evidence="5">
    <location>
        <begin position="108"/>
        <end position="170"/>
    </location>
</feature>
<evidence type="ECO:0000313" key="7">
    <source>
        <dbReference type="Proteomes" id="UP000521868"/>
    </source>
</evidence>
<keyword evidence="6" id="KW-0966">Cell projection</keyword>
<dbReference type="Gene3D" id="2.30.30.760">
    <property type="match status" value="1"/>
</dbReference>
<dbReference type="GO" id="GO:0044780">
    <property type="term" value="P:bacterial-type flagellum assembly"/>
    <property type="evidence" value="ECO:0007669"/>
    <property type="project" value="InterPro"/>
</dbReference>
<sequence length="230" mass="23265">MVTTRFARSWRATLLALLAAACANAAGAPLDARVRAAIESFLLAQAAGAPGQVTVRVLDPAGALPACTALQPFLPQGVAAWGRLSVGVRCADERPWTRFLGAQVAVQGRYLAAARAIGAGHALDGADVLERDGDLTKLPRTVLTDPALAAGMVAANPIAPGAPLRSDLLRAPVVIRQGQAVRVVTEGAGFTLATDGRAVTQAAAGGAVQVRTAAGRLLTGTARPDGSVGL</sequence>
<comment type="subcellular location">
    <subcellularLocation>
        <location evidence="1 4">Periplasm</location>
    </subcellularLocation>
</comment>
<comment type="function">
    <text evidence="4">Involved in the assembly process of the P-ring formation. It may associate with FlgF on the rod constituting a structure essential for the P-ring assembly or may act as a modulator protein for the P-ring assembly.</text>
</comment>